<evidence type="ECO:0000256" key="1">
    <source>
        <dbReference type="ARBA" id="ARBA00022741"/>
    </source>
</evidence>
<comment type="catalytic activity">
    <reaction evidence="6">
        <text>Couples ATP hydrolysis with the unwinding of duplex DNA by translocating in the 3'-5' direction.</text>
        <dbReference type="EC" id="5.6.2.4"/>
    </reaction>
</comment>
<comment type="caution">
    <text evidence="12">The sequence shown here is derived from an EMBL/GenBank/DDBJ whole genome shotgun (WGS) entry which is preliminary data.</text>
</comment>
<dbReference type="InterPro" id="IPR014016">
    <property type="entry name" value="UvrD-like_ATP-bd"/>
</dbReference>
<dbReference type="EMBL" id="JAVDUJ010000001">
    <property type="protein sequence ID" value="MDR6938690.1"/>
    <property type="molecule type" value="Genomic_DNA"/>
</dbReference>
<keyword evidence="2 9" id="KW-0378">Hydrolase</keyword>
<evidence type="ECO:0000256" key="5">
    <source>
        <dbReference type="ARBA" id="ARBA00023235"/>
    </source>
</evidence>
<keyword evidence="3 9" id="KW-0347">Helicase</keyword>
<evidence type="ECO:0000256" key="7">
    <source>
        <dbReference type="ARBA" id="ARBA00034808"/>
    </source>
</evidence>
<feature type="binding site" evidence="9">
    <location>
        <begin position="34"/>
        <end position="41"/>
    </location>
    <ligand>
        <name>ATP</name>
        <dbReference type="ChEBI" id="CHEBI:30616"/>
    </ligand>
</feature>
<dbReference type="PANTHER" id="PTHR11070">
    <property type="entry name" value="UVRD / RECB / PCRA DNA HELICASE FAMILY MEMBER"/>
    <property type="match status" value="1"/>
</dbReference>
<evidence type="ECO:0000256" key="2">
    <source>
        <dbReference type="ARBA" id="ARBA00022801"/>
    </source>
</evidence>
<feature type="domain" description="UvrD-like helicase C-terminal" evidence="11">
    <location>
        <begin position="234"/>
        <end position="478"/>
    </location>
</feature>
<evidence type="ECO:0000256" key="8">
    <source>
        <dbReference type="ARBA" id="ARBA00048988"/>
    </source>
</evidence>
<evidence type="ECO:0000256" key="4">
    <source>
        <dbReference type="ARBA" id="ARBA00022840"/>
    </source>
</evidence>
<protein>
    <recommendedName>
        <fullName evidence="7">DNA 3'-5' helicase</fullName>
        <ecNumber evidence="7">5.6.2.4</ecNumber>
    </recommendedName>
</protein>
<dbReference type="EC" id="5.6.2.4" evidence="7"/>
<dbReference type="Gene3D" id="3.40.50.300">
    <property type="entry name" value="P-loop containing nucleotide triphosphate hydrolases"/>
    <property type="match status" value="3"/>
</dbReference>
<feature type="domain" description="UvrD-like helicase ATP-binding" evidence="10">
    <location>
        <begin position="13"/>
        <end position="233"/>
    </location>
</feature>
<proteinExistence type="predicted"/>
<evidence type="ECO:0000313" key="12">
    <source>
        <dbReference type="EMBL" id="MDR6938690.1"/>
    </source>
</evidence>
<dbReference type="PROSITE" id="PS51257">
    <property type="entry name" value="PROKAR_LIPOPROTEIN"/>
    <property type="match status" value="1"/>
</dbReference>
<evidence type="ECO:0000256" key="9">
    <source>
        <dbReference type="PROSITE-ProRule" id="PRU00560"/>
    </source>
</evidence>
<sequence>MIRPEDWKPTDGITLEPNAIRAVKQLVSNVVVAACPGAGKTELLSQRAEFLLTTGTCRYPYRILAISFKVDAARNIRDRVLLRCGEQLALRFDSLTFHAFAKRIIDNYRPVLTGAKSLDPDYTIGEKHVPRKQITFKQMVPLALEILQKSPYARNVIRQTYTHVFLDEFQDATGDQYLLLKEAFLGSNTILTAVGDTKQRIMSWAGALDGIMQTFATDFHAQALTLYQNHRSAPALRRMQNRMVQVMDPQGAVPLAELSGNEGSIKVLPFTSSMDEAVEIARRIKVWLDAGVPASEIASLVRQQPELVCQLLVGELNGLGIASRNEQCYQDLTAEPVAALILNLIRAVADDRSSTAYEDLMRRCIPSSLAEEKALRNSRAMTRFLAARREQFREGRAARSNPTDWERTIAEFLEMITLPVLHALSPEYQRGQRLEEVIADTIAVFNQELDKDGDPVAAMVRLSEEDAVRILTIHKSKGLEFEKVVVFGVESQLFWGDMIEDCRSEFFVAISRAKNELVLTPTQRRPRPAGVVSRWEEQRHPMQEFLGYANEN</sequence>
<organism evidence="12 13">
    <name type="scientific">Arcanobacterium hippocoleae</name>
    <dbReference type="NCBI Taxonomy" id="149017"/>
    <lineage>
        <taxon>Bacteria</taxon>
        <taxon>Bacillati</taxon>
        <taxon>Actinomycetota</taxon>
        <taxon>Actinomycetes</taxon>
        <taxon>Actinomycetales</taxon>
        <taxon>Actinomycetaceae</taxon>
        <taxon>Arcanobacterium</taxon>
    </lineage>
</organism>
<name>A0ABU1T053_9ACTO</name>
<keyword evidence="13" id="KW-1185">Reference proteome</keyword>
<dbReference type="Pfam" id="PF00580">
    <property type="entry name" value="UvrD-helicase"/>
    <property type="match status" value="2"/>
</dbReference>
<dbReference type="Pfam" id="PF13361">
    <property type="entry name" value="UvrD_C"/>
    <property type="match status" value="1"/>
</dbReference>
<dbReference type="PROSITE" id="PS51198">
    <property type="entry name" value="UVRD_HELICASE_ATP_BIND"/>
    <property type="match status" value="1"/>
</dbReference>
<keyword evidence="4 9" id="KW-0067">ATP-binding</keyword>
<dbReference type="PANTHER" id="PTHR11070:SF2">
    <property type="entry name" value="ATP-DEPENDENT DNA HELICASE SRS2"/>
    <property type="match status" value="1"/>
</dbReference>
<dbReference type="Proteomes" id="UP001266099">
    <property type="component" value="Unassembled WGS sequence"/>
</dbReference>
<dbReference type="RefSeq" id="WP_309954705.1">
    <property type="nucleotide sequence ID" value="NZ_JAVDUJ010000001.1"/>
</dbReference>
<evidence type="ECO:0000259" key="10">
    <source>
        <dbReference type="PROSITE" id="PS51198"/>
    </source>
</evidence>
<dbReference type="CDD" id="cd17932">
    <property type="entry name" value="DEXQc_UvrD"/>
    <property type="match status" value="1"/>
</dbReference>
<dbReference type="PROSITE" id="PS51217">
    <property type="entry name" value="UVRD_HELICASE_CTER"/>
    <property type="match status" value="1"/>
</dbReference>
<dbReference type="GO" id="GO:0004386">
    <property type="term" value="F:helicase activity"/>
    <property type="evidence" value="ECO:0007669"/>
    <property type="project" value="UniProtKB-KW"/>
</dbReference>
<evidence type="ECO:0000259" key="11">
    <source>
        <dbReference type="PROSITE" id="PS51217"/>
    </source>
</evidence>
<dbReference type="SUPFAM" id="SSF52540">
    <property type="entry name" value="P-loop containing nucleoside triphosphate hydrolases"/>
    <property type="match status" value="1"/>
</dbReference>
<accession>A0ABU1T053</accession>
<keyword evidence="1 9" id="KW-0547">Nucleotide-binding</keyword>
<keyword evidence="5" id="KW-0413">Isomerase</keyword>
<evidence type="ECO:0000256" key="6">
    <source>
        <dbReference type="ARBA" id="ARBA00034617"/>
    </source>
</evidence>
<dbReference type="InterPro" id="IPR000212">
    <property type="entry name" value="DNA_helicase_UvrD/REP"/>
</dbReference>
<evidence type="ECO:0000313" key="13">
    <source>
        <dbReference type="Proteomes" id="UP001266099"/>
    </source>
</evidence>
<reference evidence="12 13" key="1">
    <citation type="submission" date="2023-07" db="EMBL/GenBank/DDBJ databases">
        <title>Sequencing the genomes of 1000 actinobacteria strains.</title>
        <authorList>
            <person name="Klenk H.-P."/>
        </authorList>
    </citation>
    <scope>NUCLEOTIDE SEQUENCE [LARGE SCALE GENOMIC DNA]</scope>
    <source>
        <strain evidence="12 13">DSM 15539</strain>
    </source>
</reference>
<gene>
    <name evidence="12" type="ORF">J2S36_000233</name>
</gene>
<dbReference type="InterPro" id="IPR027417">
    <property type="entry name" value="P-loop_NTPase"/>
</dbReference>
<dbReference type="InterPro" id="IPR014017">
    <property type="entry name" value="DNA_helicase_UvrD-like_C"/>
</dbReference>
<comment type="catalytic activity">
    <reaction evidence="8">
        <text>ATP + H2O = ADP + phosphate + H(+)</text>
        <dbReference type="Rhea" id="RHEA:13065"/>
        <dbReference type="ChEBI" id="CHEBI:15377"/>
        <dbReference type="ChEBI" id="CHEBI:15378"/>
        <dbReference type="ChEBI" id="CHEBI:30616"/>
        <dbReference type="ChEBI" id="CHEBI:43474"/>
        <dbReference type="ChEBI" id="CHEBI:456216"/>
        <dbReference type="EC" id="5.6.2.4"/>
    </reaction>
</comment>
<evidence type="ECO:0000256" key="3">
    <source>
        <dbReference type="ARBA" id="ARBA00022806"/>
    </source>
</evidence>